<feature type="transmembrane region" description="Helical" evidence="6">
    <location>
        <begin position="72"/>
        <end position="89"/>
    </location>
</feature>
<dbReference type="Pfam" id="PF02653">
    <property type="entry name" value="BPD_transp_2"/>
    <property type="match status" value="1"/>
</dbReference>
<dbReference type="Proteomes" id="UP000293865">
    <property type="component" value="Unassembled WGS sequence"/>
</dbReference>
<evidence type="ECO:0000256" key="1">
    <source>
        <dbReference type="ARBA" id="ARBA00004651"/>
    </source>
</evidence>
<evidence type="ECO:0000256" key="3">
    <source>
        <dbReference type="ARBA" id="ARBA00022692"/>
    </source>
</evidence>
<feature type="transmembrane region" description="Helical" evidence="6">
    <location>
        <begin position="305"/>
        <end position="329"/>
    </location>
</feature>
<evidence type="ECO:0000256" key="5">
    <source>
        <dbReference type="ARBA" id="ARBA00023136"/>
    </source>
</evidence>
<feature type="transmembrane region" description="Helical" evidence="6">
    <location>
        <begin position="48"/>
        <end position="67"/>
    </location>
</feature>
<organism evidence="7 8">
    <name type="scientific">Agromyces albus</name>
    <dbReference type="NCBI Taxonomy" id="205332"/>
    <lineage>
        <taxon>Bacteria</taxon>
        <taxon>Bacillati</taxon>
        <taxon>Actinomycetota</taxon>
        <taxon>Actinomycetes</taxon>
        <taxon>Micrococcales</taxon>
        <taxon>Microbacteriaceae</taxon>
        <taxon>Agromyces</taxon>
    </lineage>
</organism>
<evidence type="ECO:0000313" key="7">
    <source>
        <dbReference type="EMBL" id="RXZ72351.1"/>
    </source>
</evidence>
<dbReference type="CDD" id="cd06581">
    <property type="entry name" value="TM_PBP1_LivM_like"/>
    <property type="match status" value="1"/>
</dbReference>
<keyword evidence="8" id="KW-1185">Reference proteome</keyword>
<sequence>MTAVPQRSSRIAVWRAEKLFTVRNVALAVALIALFTAGPLVLGAYWTRIVTVSMIFAIAAAGIALLYGRLGLVSLGQVSLIGVGGWITLRVGHATELPFELVLVVAAIGTGLIGVLVGLPALRLSGLNLAIVTLMLAGAFEVVFNVTGFPNGGDGFLGRAQGGVLQQPLPRPVLGTTDPDYFRYVLVVSILMFLVIALHLSNRPGRAWAAIRQSEAGALAAGIGTVRYRLWALAVVSATTGVAGGLLAANAGLLDPISFKASQSILLFATVLIGGAFSLLGAAIAGFLSQGLPPLLDAWGVNGNLIFVILGLGMIQAITTAPQGIAGQLKGLATRLRNRFTQGRSR</sequence>
<keyword evidence="5 6" id="KW-0472">Membrane</keyword>
<protein>
    <submittedName>
        <fullName evidence="7">Branched-chain amino acid ABC transporter permease</fullName>
    </submittedName>
</protein>
<keyword evidence="3 6" id="KW-0812">Transmembrane</keyword>
<evidence type="ECO:0000313" key="8">
    <source>
        <dbReference type="Proteomes" id="UP000293865"/>
    </source>
</evidence>
<evidence type="ECO:0000256" key="6">
    <source>
        <dbReference type="SAM" id="Phobius"/>
    </source>
</evidence>
<comment type="subcellular location">
    <subcellularLocation>
        <location evidence="1">Cell membrane</location>
        <topology evidence="1">Multi-pass membrane protein</topology>
    </subcellularLocation>
</comment>
<feature type="transmembrane region" description="Helical" evidence="6">
    <location>
        <begin position="21"/>
        <end position="42"/>
    </location>
</feature>
<accession>A0A4Q2L7Q9</accession>
<dbReference type="GO" id="GO:0005886">
    <property type="term" value="C:plasma membrane"/>
    <property type="evidence" value="ECO:0007669"/>
    <property type="project" value="UniProtKB-SubCell"/>
</dbReference>
<evidence type="ECO:0000256" key="4">
    <source>
        <dbReference type="ARBA" id="ARBA00022989"/>
    </source>
</evidence>
<dbReference type="InterPro" id="IPR001851">
    <property type="entry name" value="ABC_transp_permease"/>
</dbReference>
<feature type="transmembrane region" description="Helical" evidence="6">
    <location>
        <begin position="181"/>
        <end position="200"/>
    </location>
</feature>
<dbReference type="AlphaFoldDB" id="A0A4Q2L7Q9"/>
<keyword evidence="4 6" id="KW-1133">Transmembrane helix</keyword>
<feature type="transmembrane region" description="Helical" evidence="6">
    <location>
        <begin position="265"/>
        <end position="285"/>
    </location>
</feature>
<feature type="transmembrane region" description="Helical" evidence="6">
    <location>
        <begin position="230"/>
        <end position="253"/>
    </location>
</feature>
<feature type="transmembrane region" description="Helical" evidence="6">
    <location>
        <begin position="101"/>
        <end position="122"/>
    </location>
</feature>
<name>A0A4Q2L7Q9_9MICO</name>
<dbReference type="OrthoDB" id="9814461at2"/>
<reference evidence="7 8" key="1">
    <citation type="submission" date="2019-01" db="EMBL/GenBank/DDBJ databases">
        <title>Agromyces.</title>
        <authorList>
            <person name="Li J."/>
        </authorList>
    </citation>
    <scope>NUCLEOTIDE SEQUENCE [LARGE SCALE GENOMIC DNA]</scope>
    <source>
        <strain evidence="7 8">DSM 15934</strain>
    </source>
</reference>
<evidence type="ECO:0000256" key="2">
    <source>
        <dbReference type="ARBA" id="ARBA00022475"/>
    </source>
</evidence>
<dbReference type="PANTHER" id="PTHR30482">
    <property type="entry name" value="HIGH-AFFINITY BRANCHED-CHAIN AMINO ACID TRANSPORT SYSTEM PERMEASE"/>
    <property type="match status" value="1"/>
</dbReference>
<comment type="caution">
    <text evidence="7">The sequence shown here is derived from an EMBL/GenBank/DDBJ whole genome shotgun (WGS) entry which is preliminary data.</text>
</comment>
<proteinExistence type="predicted"/>
<feature type="transmembrane region" description="Helical" evidence="6">
    <location>
        <begin position="129"/>
        <end position="149"/>
    </location>
</feature>
<dbReference type="GO" id="GO:0015658">
    <property type="term" value="F:branched-chain amino acid transmembrane transporter activity"/>
    <property type="evidence" value="ECO:0007669"/>
    <property type="project" value="InterPro"/>
</dbReference>
<gene>
    <name evidence="7" type="ORF">ESP51_04050</name>
</gene>
<dbReference type="InterPro" id="IPR043428">
    <property type="entry name" value="LivM-like"/>
</dbReference>
<keyword evidence="2" id="KW-1003">Cell membrane</keyword>
<dbReference type="RefSeq" id="WP_129519616.1">
    <property type="nucleotide sequence ID" value="NZ_SDPN01000005.1"/>
</dbReference>
<dbReference type="EMBL" id="SDPN01000005">
    <property type="protein sequence ID" value="RXZ72351.1"/>
    <property type="molecule type" value="Genomic_DNA"/>
</dbReference>
<dbReference type="PANTHER" id="PTHR30482:SF10">
    <property type="entry name" value="HIGH-AFFINITY BRANCHED-CHAIN AMINO ACID TRANSPORT PROTEIN BRAE"/>
    <property type="match status" value="1"/>
</dbReference>